<feature type="binding site" evidence="8">
    <location>
        <position position="227"/>
    </location>
    <ligand>
        <name>Mg(2+)</name>
        <dbReference type="ChEBI" id="CHEBI:18420"/>
    </ligand>
</feature>
<comment type="cofactor">
    <cofactor evidence="8">
        <name>Mg(2+)</name>
        <dbReference type="ChEBI" id="CHEBI:18420"/>
    </cofactor>
    <cofactor evidence="8">
        <name>Mn(2+)</name>
        <dbReference type="ChEBI" id="CHEBI:29035"/>
    </cofactor>
</comment>
<keyword evidence="5 8" id="KW-0547">Nucleotide-binding</keyword>
<keyword evidence="8" id="KW-0464">Manganese</keyword>
<dbReference type="GO" id="GO:0005524">
    <property type="term" value="F:ATP binding"/>
    <property type="evidence" value="ECO:0007669"/>
    <property type="project" value="UniProtKB-UniRule"/>
</dbReference>
<feature type="binding site" evidence="8">
    <location>
        <position position="99"/>
    </location>
    <ligand>
        <name>ATP</name>
        <dbReference type="ChEBI" id="CHEBI:30616"/>
    </ligand>
</feature>
<evidence type="ECO:0000256" key="1">
    <source>
        <dbReference type="ARBA" id="ARBA00009747"/>
    </source>
</evidence>
<dbReference type="GO" id="GO:0070733">
    <property type="term" value="F:AMPylase activity"/>
    <property type="evidence" value="ECO:0007669"/>
    <property type="project" value="UniProtKB-EC"/>
</dbReference>
<comment type="catalytic activity">
    <reaction evidence="8">
        <text>L-histidyl-[protein] + UTP = N(tele)-(5'-uridylyl)-L-histidyl-[protein] + diphosphate</text>
        <dbReference type="Rhea" id="RHEA:83891"/>
        <dbReference type="Rhea" id="RHEA-COMP:9745"/>
        <dbReference type="Rhea" id="RHEA-COMP:20239"/>
        <dbReference type="ChEBI" id="CHEBI:29979"/>
        <dbReference type="ChEBI" id="CHEBI:33019"/>
        <dbReference type="ChEBI" id="CHEBI:46398"/>
        <dbReference type="ChEBI" id="CHEBI:233474"/>
    </reaction>
</comment>
<feature type="binding site" evidence="8">
    <location>
        <position position="66"/>
    </location>
    <ligand>
        <name>ATP</name>
        <dbReference type="ChEBI" id="CHEBI:30616"/>
    </ligand>
</feature>
<proteinExistence type="inferred from homology"/>
<protein>
    <recommendedName>
        <fullName evidence="8">Protein nucleotidyltransferase YdiU</fullName>
        <ecNumber evidence="8">2.7.7.-</ecNumber>
    </recommendedName>
    <alternativeName>
        <fullName evidence="8">Protein adenylyltransferase YdiU</fullName>
        <ecNumber evidence="8">2.7.7.108</ecNumber>
    </alternativeName>
    <alternativeName>
        <fullName evidence="8">Protein uridylyltransferase YdiU</fullName>
        <ecNumber evidence="8">2.7.7.-</ecNumber>
    </alternativeName>
</protein>
<comment type="catalytic activity">
    <reaction evidence="8">
        <text>L-tyrosyl-[protein] + UTP = O-(5'-uridylyl)-L-tyrosyl-[protein] + diphosphate</text>
        <dbReference type="Rhea" id="RHEA:83887"/>
        <dbReference type="Rhea" id="RHEA-COMP:10136"/>
        <dbReference type="Rhea" id="RHEA-COMP:20238"/>
        <dbReference type="ChEBI" id="CHEBI:33019"/>
        <dbReference type="ChEBI" id="CHEBI:46398"/>
        <dbReference type="ChEBI" id="CHEBI:46858"/>
        <dbReference type="ChEBI" id="CHEBI:90602"/>
    </reaction>
</comment>
<dbReference type="InterPro" id="IPR003846">
    <property type="entry name" value="SelO"/>
</dbReference>
<keyword evidence="3 8" id="KW-0548">Nucleotidyltransferase</keyword>
<dbReference type="GO" id="GO:0030145">
    <property type="term" value="F:manganese ion binding"/>
    <property type="evidence" value="ECO:0007669"/>
    <property type="project" value="UniProtKB-UniRule"/>
</dbReference>
<comment type="similarity">
    <text evidence="1 8">Belongs to the SELO family.</text>
</comment>
<dbReference type="Pfam" id="PF02696">
    <property type="entry name" value="SelO"/>
    <property type="match status" value="1"/>
</dbReference>
<keyword evidence="2 8" id="KW-0808">Transferase</keyword>
<evidence type="ECO:0000256" key="2">
    <source>
        <dbReference type="ARBA" id="ARBA00022679"/>
    </source>
</evidence>
<feature type="active site" description="Proton acceptor" evidence="8">
    <location>
        <position position="226"/>
    </location>
</feature>
<keyword evidence="4 8" id="KW-0479">Metal-binding</keyword>
<feature type="binding site" evidence="8">
    <location>
        <position position="157"/>
    </location>
    <ligand>
        <name>ATP</name>
        <dbReference type="ChEBI" id="CHEBI:30616"/>
    </ligand>
</feature>
<evidence type="ECO:0000256" key="4">
    <source>
        <dbReference type="ARBA" id="ARBA00022723"/>
    </source>
</evidence>
<feature type="binding site" evidence="8">
    <location>
        <position position="67"/>
    </location>
    <ligand>
        <name>ATP</name>
        <dbReference type="ChEBI" id="CHEBI:30616"/>
    </ligand>
</feature>
<reference evidence="9 10" key="1">
    <citation type="submission" date="2014-01" db="EMBL/GenBank/DDBJ databases">
        <title>Full genme sequencing of cellulolytic bacterium Gynuella sunshinyii YC6258T gen. nov., sp. nov.</title>
        <authorList>
            <person name="Khan H."/>
            <person name="Chung E.J."/>
            <person name="Chung Y.R."/>
        </authorList>
    </citation>
    <scope>NUCLEOTIDE SEQUENCE [LARGE SCALE GENOMIC DNA]</scope>
    <source>
        <strain evidence="9 10">YC6258</strain>
    </source>
</reference>
<dbReference type="STRING" id="1445510.YC6258_04928"/>
<dbReference type="HOGENOM" id="CLU_010245_4_0_6"/>
<evidence type="ECO:0000256" key="3">
    <source>
        <dbReference type="ARBA" id="ARBA00022695"/>
    </source>
</evidence>
<comment type="catalytic activity">
    <reaction evidence="8">
        <text>L-tyrosyl-[protein] + ATP = O-(5'-adenylyl)-L-tyrosyl-[protein] + diphosphate</text>
        <dbReference type="Rhea" id="RHEA:54288"/>
        <dbReference type="Rhea" id="RHEA-COMP:10136"/>
        <dbReference type="Rhea" id="RHEA-COMP:13846"/>
        <dbReference type="ChEBI" id="CHEBI:30616"/>
        <dbReference type="ChEBI" id="CHEBI:33019"/>
        <dbReference type="ChEBI" id="CHEBI:46858"/>
        <dbReference type="ChEBI" id="CHEBI:83624"/>
        <dbReference type="EC" id="2.7.7.108"/>
    </reaction>
</comment>
<dbReference type="HAMAP" id="MF_00692">
    <property type="entry name" value="SelO"/>
    <property type="match status" value="1"/>
</dbReference>
<evidence type="ECO:0000256" key="6">
    <source>
        <dbReference type="ARBA" id="ARBA00022840"/>
    </source>
</evidence>
<comment type="catalytic activity">
    <reaction evidence="8">
        <text>L-threonyl-[protein] + ATP = 3-O-(5'-adenylyl)-L-threonyl-[protein] + diphosphate</text>
        <dbReference type="Rhea" id="RHEA:54292"/>
        <dbReference type="Rhea" id="RHEA-COMP:11060"/>
        <dbReference type="Rhea" id="RHEA-COMP:13847"/>
        <dbReference type="ChEBI" id="CHEBI:30013"/>
        <dbReference type="ChEBI" id="CHEBI:30616"/>
        <dbReference type="ChEBI" id="CHEBI:33019"/>
        <dbReference type="ChEBI" id="CHEBI:138113"/>
        <dbReference type="EC" id="2.7.7.108"/>
    </reaction>
</comment>
<keyword evidence="7 8" id="KW-0460">Magnesium</keyword>
<evidence type="ECO:0000256" key="8">
    <source>
        <dbReference type="HAMAP-Rule" id="MF_00692"/>
    </source>
</evidence>
<evidence type="ECO:0000313" key="10">
    <source>
        <dbReference type="Proteomes" id="UP000032266"/>
    </source>
</evidence>
<dbReference type="EC" id="2.7.7.-" evidence="8"/>
<dbReference type="PATRIC" id="fig|1445510.3.peg.4889"/>
<evidence type="ECO:0000313" key="9">
    <source>
        <dbReference type="EMBL" id="AJQ96960.1"/>
    </source>
</evidence>
<dbReference type="EMBL" id="CP007142">
    <property type="protein sequence ID" value="AJQ96960.1"/>
    <property type="molecule type" value="Genomic_DNA"/>
</dbReference>
<feature type="binding site" evidence="8">
    <location>
        <position position="100"/>
    </location>
    <ligand>
        <name>ATP</name>
        <dbReference type="ChEBI" id="CHEBI:30616"/>
    </ligand>
</feature>
<dbReference type="GO" id="GO:0000287">
    <property type="term" value="F:magnesium ion binding"/>
    <property type="evidence" value="ECO:0007669"/>
    <property type="project" value="UniProtKB-UniRule"/>
</dbReference>
<comment type="function">
    <text evidence="8">Nucleotidyltransferase involved in the post-translational modification of proteins. It can catalyze the addition of adenosine monophosphate (AMP) or uridine monophosphate (UMP) to a protein, resulting in modifications known as AMPylation and UMPylation.</text>
</comment>
<name>A0A0C5VC83_9GAMM</name>
<gene>
    <name evidence="8" type="primary">ydiU</name>
    <name evidence="8" type="synonym">selO</name>
    <name evidence="9" type="ORF">YC6258_04928</name>
</gene>
<keyword evidence="6 8" id="KW-0067">ATP-binding</keyword>
<feature type="binding site" evidence="8">
    <location>
        <position position="64"/>
    </location>
    <ligand>
        <name>ATP</name>
        <dbReference type="ChEBI" id="CHEBI:30616"/>
    </ligand>
</feature>
<evidence type="ECO:0000256" key="7">
    <source>
        <dbReference type="ARBA" id="ARBA00022842"/>
    </source>
</evidence>
<comment type="catalytic activity">
    <reaction evidence="8">
        <text>L-seryl-[protein] + UTP = O-(5'-uridylyl)-L-seryl-[protein] + diphosphate</text>
        <dbReference type="Rhea" id="RHEA:64604"/>
        <dbReference type="Rhea" id="RHEA-COMP:9863"/>
        <dbReference type="Rhea" id="RHEA-COMP:16635"/>
        <dbReference type="ChEBI" id="CHEBI:29999"/>
        <dbReference type="ChEBI" id="CHEBI:33019"/>
        <dbReference type="ChEBI" id="CHEBI:46398"/>
        <dbReference type="ChEBI" id="CHEBI:156051"/>
    </reaction>
</comment>
<dbReference type="KEGG" id="gsn:YC6258_04928"/>
<dbReference type="NCBIfam" id="NF000658">
    <property type="entry name" value="PRK00029.1"/>
    <property type="match status" value="1"/>
</dbReference>
<dbReference type="Proteomes" id="UP000032266">
    <property type="component" value="Chromosome"/>
</dbReference>
<sequence length="459" mass="51792">MVQVSLQGISEPYLISENSQLRETFQIHSLREDDISLLSGHRSADAVASVYAGHQFGGYTPRLGDGRAALIGGLEDRDQRIWEVQLKGSGMTPFSRMGDGRAVLRSSVREYLMSENMAGLGIPTTRALAITGSDDVVIREARETAAMVTRVARSFLRFGHYQFFFHTNQHEELKALIDFTLEQYFPDCLNQAEPIAALFTEVVQRTARLIAAWQAQGWCHGVMNTDNFSILGDTIDYGPFGFMDRFDPAFICNHSDDYGRYAYDQQPKIGLWNLVQLGNCLTPWVAVETLQRAVDGYNDCYQRSYMALMAQKLGVAELAEDQRESLTIGWLELLGRGQMDYHFSFTGLTQAELHERKPDVRNHTLDLAGFDAWWQQYSDALKGTSATSRRQQMHSHNPYLVLRNWVAQEAIEAAEKKDFTLINALLPALQQPFQEYPELASYAQLPPDWSKSLAVSCSS</sequence>
<accession>A0A0C5VC83</accession>
<dbReference type="PANTHER" id="PTHR32057:SF14">
    <property type="entry name" value="PROTEIN ADENYLYLTRANSFERASE SELO, MITOCHONDRIAL"/>
    <property type="match status" value="1"/>
</dbReference>
<feature type="binding site" evidence="8">
    <location>
        <position position="236"/>
    </location>
    <ligand>
        <name>ATP</name>
        <dbReference type="ChEBI" id="CHEBI:30616"/>
    </ligand>
</feature>
<feature type="binding site" evidence="8">
    <location>
        <position position="150"/>
    </location>
    <ligand>
        <name>ATP</name>
        <dbReference type="ChEBI" id="CHEBI:30616"/>
    </ligand>
</feature>
<comment type="catalytic activity">
    <reaction evidence="8">
        <text>L-seryl-[protein] + ATP = 3-O-(5'-adenylyl)-L-seryl-[protein] + diphosphate</text>
        <dbReference type="Rhea" id="RHEA:58120"/>
        <dbReference type="Rhea" id="RHEA-COMP:9863"/>
        <dbReference type="Rhea" id="RHEA-COMP:15073"/>
        <dbReference type="ChEBI" id="CHEBI:29999"/>
        <dbReference type="ChEBI" id="CHEBI:30616"/>
        <dbReference type="ChEBI" id="CHEBI:33019"/>
        <dbReference type="ChEBI" id="CHEBI:142516"/>
        <dbReference type="EC" id="2.7.7.108"/>
    </reaction>
</comment>
<dbReference type="AlphaFoldDB" id="A0A0C5VC83"/>
<keyword evidence="10" id="KW-1185">Reference proteome</keyword>
<evidence type="ECO:0000256" key="5">
    <source>
        <dbReference type="ARBA" id="ARBA00022741"/>
    </source>
</evidence>
<feature type="binding site" evidence="8">
    <location>
        <position position="236"/>
    </location>
    <ligand>
        <name>Mg(2+)</name>
        <dbReference type="ChEBI" id="CHEBI:18420"/>
    </ligand>
</feature>
<organism evidence="9 10">
    <name type="scientific">Gynuella sunshinyii YC6258</name>
    <dbReference type="NCBI Taxonomy" id="1445510"/>
    <lineage>
        <taxon>Bacteria</taxon>
        <taxon>Pseudomonadati</taxon>
        <taxon>Pseudomonadota</taxon>
        <taxon>Gammaproteobacteria</taxon>
        <taxon>Oceanospirillales</taxon>
        <taxon>Saccharospirillaceae</taxon>
        <taxon>Gynuella</taxon>
    </lineage>
</organism>
<dbReference type="PANTHER" id="PTHR32057">
    <property type="entry name" value="PROTEIN ADENYLYLTRANSFERASE SELO, MITOCHONDRIAL"/>
    <property type="match status" value="1"/>
</dbReference>
<feature type="binding site" evidence="8">
    <location>
        <position position="87"/>
    </location>
    <ligand>
        <name>ATP</name>
        <dbReference type="ChEBI" id="CHEBI:30616"/>
    </ligand>
</feature>
<dbReference type="EC" id="2.7.7.108" evidence="8"/>